<feature type="region of interest" description="Disordered" evidence="1">
    <location>
        <begin position="209"/>
        <end position="229"/>
    </location>
</feature>
<dbReference type="PANTHER" id="PTHR31589:SF24">
    <property type="entry name" value="OS07G0205500 PROTEIN"/>
    <property type="match status" value="1"/>
</dbReference>
<evidence type="ECO:0000259" key="3">
    <source>
        <dbReference type="Pfam" id="PF03080"/>
    </source>
</evidence>
<keyword evidence="2" id="KW-0472">Membrane</keyword>
<dbReference type="PANTHER" id="PTHR31589">
    <property type="entry name" value="PROTEIN, PUTATIVE (DUF239)-RELATED-RELATED"/>
    <property type="match status" value="1"/>
</dbReference>
<dbReference type="InterPro" id="IPR053168">
    <property type="entry name" value="Glutamic_endopeptidase"/>
</dbReference>
<dbReference type="Pfam" id="PF03080">
    <property type="entry name" value="Neprosin"/>
    <property type="match status" value="1"/>
</dbReference>
<sequence length="237" mass="27035">MRPNYHPEGLFDDNRVSTKASKERTNPISQLWHTNGKCPEDTIPIRTTKKDDVLRASSVKRYGWKKHRTLPMPKSADPDLVNESGHQPNEFSLSQLWILGGSFGQDLNSIEAGWQVSPDLYGVMVITTQSCFSHTELLFLFWMKGGFLILLFFLADMDITFKALKETCESIEEAFIKRCQEISEASFVRKWKDIVDEWVKLNPPAGHETSALRVDGDSPQQKIPQNGHHQAKEIFSI</sequence>
<dbReference type="Proteomes" id="UP000323000">
    <property type="component" value="Chromosome 6"/>
</dbReference>
<gene>
    <name evidence="5" type="ORF">EZV62_015023</name>
</gene>
<organism evidence="5 6">
    <name type="scientific">Acer yangbiense</name>
    <dbReference type="NCBI Taxonomy" id="1000413"/>
    <lineage>
        <taxon>Eukaryota</taxon>
        <taxon>Viridiplantae</taxon>
        <taxon>Streptophyta</taxon>
        <taxon>Embryophyta</taxon>
        <taxon>Tracheophyta</taxon>
        <taxon>Spermatophyta</taxon>
        <taxon>Magnoliopsida</taxon>
        <taxon>eudicotyledons</taxon>
        <taxon>Gunneridae</taxon>
        <taxon>Pentapetalae</taxon>
        <taxon>rosids</taxon>
        <taxon>malvids</taxon>
        <taxon>Sapindales</taxon>
        <taxon>Sapindaceae</taxon>
        <taxon>Hippocastanoideae</taxon>
        <taxon>Acereae</taxon>
        <taxon>Acer</taxon>
    </lineage>
</organism>
<dbReference type="Pfam" id="PF14365">
    <property type="entry name" value="Neprosin_AP"/>
    <property type="match status" value="1"/>
</dbReference>
<feature type="region of interest" description="Disordered" evidence="1">
    <location>
        <begin position="1"/>
        <end position="25"/>
    </location>
</feature>
<protein>
    <submittedName>
        <fullName evidence="5">Uncharacterized protein</fullName>
    </submittedName>
</protein>
<name>A0A5C7HU49_9ROSI</name>
<dbReference type="AlphaFoldDB" id="A0A5C7HU49"/>
<feature type="domain" description="Neprosin activation peptide" evidence="4">
    <location>
        <begin position="1"/>
        <end position="87"/>
    </location>
</feature>
<evidence type="ECO:0000313" key="6">
    <source>
        <dbReference type="Proteomes" id="UP000323000"/>
    </source>
</evidence>
<reference evidence="6" key="1">
    <citation type="journal article" date="2019" name="Gigascience">
        <title>De novo genome assembly of the endangered Acer yangbiense, a plant species with extremely small populations endemic to Yunnan Province, China.</title>
        <authorList>
            <person name="Yang J."/>
            <person name="Wariss H.M."/>
            <person name="Tao L."/>
            <person name="Zhang R."/>
            <person name="Yun Q."/>
            <person name="Hollingsworth P."/>
            <person name="Dao Z."/>
            <person name="Luo G."/>
            <person name="Guo H."/>
            <person name="Ma Y."/>
            <person name="Sun W."/>
        </authorList>
    </citation>
    <scope>NUCLEOTIDE SEQUENCE [LARGE SCALE GENOMIC DNA]</scope>
    <source>
        <strain evidence="6">cv. Malutang</strain>
    </source>
</reference>
<dbReference type="OrthoDB" id="1858978at2759"/>
<dbReference type="InterPro" id="IPR004314">
    <property type="entry name" value="Neprosin"/>
</dbReference>
<keyword evidence="2" id="KW-1133">Transmembrane helix</keyword>
<accession>A0A5C7HU49</accession>
<comment type="caution">
    <text evidence="5">The sequence shown here is derived from an EMBL/GenBank/DDBJ whole genome shotgun (WGS) entry which is preliminary data.</text>
</comment>
<keyword evidence="6" id="KW-1185">Reference proteome</keyword>
<evidence type="ECO:0000256" key="2">
    <source>
        <dbReference type="SAM" id="Phobius"/>
    </source>
</evidence>
<evidence type="ECO:0000313" key="5">
    <source>
        <dbReference type="EMBL" id="TXG60450.1"/>
    </source>
</evidence>
<evidence type="ECO:0000259" key="4">
    <source>
        <dbReference type="Pfam" id="PF14365"/>
    </source>
</evidence>
<feature type="transmembrane region" description="Helical" evidence="2">
    <location>
        <begin position="137"/>
        <end position="155"/>
    </location>
</feature>
<proteinExistence type="predicted"/>
<evidence type="ECO:0000256" key="1">
    <source>
        <dbReference type="SAM" id="MobiDB-lite"/>
    </source>
</evidence>
<dbReference type="InterPro" id="IPR025521">
    <property type="entry name" value="Neprosin_propep"/>
</dbReference>
<keyword evidence="2" id="KW-0812">Transmembrane</keyword>
<feature type="domain" description="Neprosin PEP catalytic" evidence="3">
    <location>
        <begin position="89"/>
        <end position="122"/>
    </location>
</feature>
<dbReference type="EMBL" id="VAHF01000006">
    <property type="protein sequence ID" value="TXG60450.1"/>
    <property type="molecule type" value="Genomic_DNA"/>
</dbReference>
<feature type="compositionally biased region" description="Basic and acidic residues" evidence="1">
    <location>
        <begin position="12"/>
        <end position="25"/>
    </location>
</feature>
<feature type="compositionally biased region" description="Polar residues" evidence="1">
    <location>
        <begin position="218"/>
        <end position="228"/>
    </location>
</feature>